<accession>A0ABX6R5F5</accession>
<dbReference type="RefSeq" id="WP_182288937.1">
    <property type="nucleotide sequence ID" value="NZ_CP046269.1"/>
</dbReference>
<gene>
    <name evidence="1" type="ORF">Vspart_03540</name>
</gene>
<keyword evidence="2" id="KW-1185">Reference proteome</keyword>
<sequence>MAISNAKSSEVVKSNYELKSMKIDNTNVRAVVSVSARDLDATRVDAAVVPASKFGLEILCGASCAVGAM</sequence>
<proteinExistence type="predicted"/>
<organism evidence="1 2">
    <name type="scientific">Vibrio spartinae</name>
    <dbReference type="NCBI Taxonomy" id="1918945"/>
    <lineage>
        <taxon>Bacteria</taxon>
        <taxon>Pseudomonadati</taxon>
        <taxon>Pseudomonadota</taxon>
        <taxon>Gammaproteobacteria</taxon>
        <taxon>Vibrionales</taxon>
        <taxon>Vibrionaceae</taxon>
        <taxon>Vibrio</taxon>
    </lineage>
</organism>
<protein>
    <submittedName>
        <fullName evidence="1">Uncharacterized protein</fullName>
    </submittedName>
</protein>
<dbReference type="EMBL" id="CP046269">
    <property type="protein sequence ID" value="QMV16155.1"/>
    <property type="molecule type" value="Genomic_DNA"/>
</dbReference>
<reference evidence="1 2" key="1">
    <citation type="journal article" date="2020" name="J. Nat. Prod.">
        <title>Genomics-Metabolomics Profiling Disclosed Marine Vibrio spartinae 3.6 as a Producer of a New Branched Side Chain Prodigiosin.</title>
        <authorList>
            <person name="Vitale G.A."/>
            <person name="Sciarretta M."/>
            <person name="Palma Esposito F."/>
            <person name="January G.G."/>
            <person name="Giaccio M."/>
            <person name="Bunk B."/>
            <person name="Sproer C."/>
            <person name="Bajerski F."/>
            <person name="Power D."/>
            <person name="Festa C."/>
            <person name="Monti M.C."/>
            <person name="D'Auria M.V."/>
            <person name="de Pascale D."/>
        </authorList>
    </citation>
    <scope>NUCLEOTIDE SEQUENCE [LARGE SCALE GENOMIC DNA]</scope>
    <source>
        <strain evidence="1 2">3.6</strain>
    </source>
</reference>
<name>A0ABX6R5F5_9VIBR</name>
<evidence type="ECO:0000313" key="1">
    <source>
        <dbReference type="EMBL" id="QMV16155.1"/>
    </source>
</evidence>
<dbReference type="Proteomes" id="UP000515264">
    <property type="component" value="Chromosome 2"/>
</dbReference>
<evidence type="ECO:0000313" key="2">
    <source>
        <dbReference type="Proteomes" id="UP000515264"/>
    </source>
</evidence>